<accession>A0A151LH97</accession>
<dbReference type="Proteomes" id="UP000076359">
    <property type="component" value="Chromosome 9"/>
</dbReference>
<feature type="transmembrane region" description="Helical" evidence="9">
    <location>
        <begin position="463"/>
        <end position="479"/>
    </location>
</feature>
<comment type="catalytic activity">
    <reaction evidence="8">
        <text>L-seryl-[protein] + ATP = O-phospho-L-seryl-[protein] + ADP + H(+)</text>
        <dbReference type="Rhea" id="RHEA:17989"/>
        <dbReference type="Rhea" id="RHEA-COMP:9863"/>
        <dbReference type="Rhea" id="RHEA-COMP:11604"/>
        <dbReference type="ChEBI" id="CHEBI:15378"/>
        <dbReference type="ChEBI" id="CHEBI:29999"/>
        <dbReference type="ChEBI" id="CHEBI:30616"/>
        <dbReference type="ChEBI" id="CHEBI:83421"/>
        <dbReference type="ChEBI" id="CHEBI:456216"/>
        <dbReference type="EC" id="2.7.11.1"/>
    </reaction>
</comment>
<keyword evidence="9" id="KW-1133">Transmembrane helix</keyword>
<dbReference type="FunFam" id="1.10.510.10:FF:000367">
    <property type="entry name" value="Serine/threonine protein kinase"/>
    <property type="match status" value="1"/>
</dbReference>
<dbReference type="AlphaFoldDB" id="A0A151LH97"/>
<keyword evidence="5 12" id="KW-0418">Kinase</keyword>
<proteinExistence type="predicted"/>
<dbReference type="InterPro" id="IPR008266">
    <property type="entry name" value="Tyr_kinase_AS"/>
</dbReference>
<evidence type="ECO:0000256" key="8">
    <source>
        <dbReference type="ARBA" id="ARBA00048679"/>
    </source>
</evidence>
<dbReference type="RefSeq" id="XP_012762701.2">
    <property type="nucleotide sequence ID" value="XM_012907247.2"/>
</dbReference>
<reference evidence="12 13" key="1">
    <citation type="journal article" date="2016" name="Nat. Commun.">
        <title>Genomes of cryptic chimpanzee Plasmodium species reveal key evolutionary events leading to human malaria.</title>
        <authorList>
            <person name="Sundararaman S.A."/>
            <person name="Plenderleith L.J."/>
            <person name="Liu W."/>
            <person name="Loy D.E."/>
            <person name="Learn G.H."/>
            <person name="Li Y."/>
            <person name="Shaw K.S."/>
            <person name="Ayouba A."/>
            <person name="Peeters M."/>
            <person name="Speede S."/>
            <person name="Shaw G.M."/>
            <person name="Bushman F.D."/>
            <person name="Brisson D."/>
            <person name="Rayner J.C."/>
            <person name="Sharp P.M."/>
            <person name="Hahn B.H."/>
        </authorList>
    </citation>
    <scope>NUCLEOTIDE SEQUENCE [LARGE SCALE GENOMIC DNA]</scope>
    <source>
        <strain evidence="12 13">SY57</strain>
    </source>
</reference>
<dbReference type="Gene3D" id="1.10.510.10">
    <property type="entry name" value="Transferase(Phosphotransferase) domain 1"/>
    <property type="match status" value="1"/>
</dbReference>
<feature type="chain" id="PRO_5007584193" description="non-specific serine/threonine protein kinase" evidence="10">
    <location>
        <begin position="21"/>
        <end position="559"/>
    </location>
</feature>
<keyword evidence="9" id="KW-0472">Membrane</keyword>
<keyword evidence="3" id="KW-0808">Transferase</keyword>
<comment type="catalytic activity">
    <reaction evidence="7">
        <text>L-threonyl-[protein] + ATP = O-phospho-L-threonyl-[protein] + ADP + H(+)</text>
        <dbReference type="Rhea" id="RHEA:46608"/>
        <dbReference type="Rhea" id="RHEA-COMP:11060"/>
        <dbReference type="Rhea" id="RHEA-COMP:11605"/>
        <dbReference type="ChEBI" id="CHEBI:15378"/>
        <dbReference type="ChEBI" id="CHEBI:30013"/>
        <dbReference type="ChEBI" id="CHEBI:30616"/>
        <dbReference type="ChEBI" id="CHEBI:61977"/>
        <dbReference type="ChEBI" id="CHEBI:456216"/>
        <dbReference type="EC" id="2.7.11.1"/>
    </reaction>
</comment>
<dbReference type="PROSITE" id="PS50011">
    <property type="entry name" value="PROTEIN_KINASE_DOM"/>
    <property type="match status" value="1"/>
</dbReference>
<evidence type="ECO:0000256" key="9">
    <source>
        <dbReference type="SAM" id="Phobius"/>
    </source>
</evidence>
<sequence>MLILYFYLIILLIIKSNIHSELYTYNIKLRHLNENSLEHEKNVENFFSRIVNKIHKGKKTKCNIIKYIKEIVHKNKLYKKINFCKDFSSDEKDDEITKVRKEKKYIKGIKNCSYLPDYISDNFEKGISYKNKLEEEYMSVENVFNWELGKESLKKRLGCINNFQINGVYYKNWILKNITFGNSSNPYHSSKNVYKGIIPINNNYNVDEVKVFIKKIPIDKWLTQYEKMELYNGEYVLNGENYVMEAVVSAFLSDYHPGISPYFYKLLYEPVDSNESENENRSDENIIPNLNVFNDILKEQNKLKRMSNIVMVFEFFGEDLDCYIKKMCIKGYSTLGRKGKKKIMLSSLKLINRLHKIGLCHLDISLENILMKDNYEMRICDFAKCTPRYTYNLRHLRNPNGLCLFESCIPTIGKIEYIPPECLEIEKIYKEHKVKEPFSYLKTIIDQEERKKYYFDVTSADNYMLGILFILIWVYHFFWDKADASVDKEYAEFARVNMDFHEVEKTYYWPDGIKFIIQQLLYFEYRKDLDLNDLINHPWFTTEEYWFPKLFSFSLTYFK</sequence>
<evidence type="ECO:0000256" key="3">
    <source>
        <dbReference type="ARBA" id="ARBA00022679"/>
    </source>
</evidence>
<keyword evidence="6" id="KW-0067">ATP-binding</keyword>
<keyword evidence="4" id="KW-0547">Nucleotide-binding</keyword>
<dbReference type="GeneID" id="24530856"/>
<dbReference type="PROSITE" id="PS00109">
    <property type="entry name" value="PROTEIN_KINASE_TYR"/>
    <property type="match status" value="1"/>
</dbReference>
<name>A0A151LH97_PLARE</name>
<dbReference type="SMART" id="SM00220">
    <property type="entry name" value="S_TKc"/>
    <property type="match status" value="1"/>
</dbReference>
<evidence type="ECO:0000256" key="6">
    <source>
        <dbReference type="ARBA" id="ARBA00022840"/>
    </source>
</evidence>
<evidence type="ECO:0000313" key="13">
    <source>
        <dbReference type="Proteomes" id="UP000076359"/>
    </source>
</evidence>
<gene>
    <name evidence="12" type="ORF">PRSY57_0900800</name>
</gene>
<feature type="domain" description="Protein kinase" evidence="11">
    <location>
        <begin position="172"/>
        <end position="540"/>
    </location>
</feature>
<keyword evidence="9" id="KW-0812">Transmembrane</keyword>
<evidence type="ECO:0000256" key="7">
    <source>
        <dbReference type="ARBA" id="ARBA00047899"/>
    </source>
</evidence>
<organism evidence="12 13">
    <name type="scientific">Plasmodium reichenowi</name>
    <dbReference type="NCBI Taxonomy" id="5854"/>
    <lineage>
        <taxon>Eukaryota</taxon>
        <taxon>Sar</taxon>
        <taxon>Alveolata</taxon>
        <taxon>Apicomplexa</taxon>
        <taxon>Aconoidasida</taxon>
        <taxon>Haemosporida</taxon>
        <taxon>Plasmodiidae</taxon>
        <taxon>Plasmodium</taxon>
        <taxon>Plasmodium (Laverania)</taxon>
    </lineage>
</organism>
<evidence type="ECO:0000256" key="2">
    <source>
        <dbReference type="ARBA" id="ARBA00022527"/>
    </source>
</evidence>
<dbReference type="PANTHER" id="PTHR24343">
    <property type="entry name" value="SERINE/THREONINE KINASE"/>
    <property type="match status" value="1"/>
</dbReference>
<evidence type="ECO:0000256" key="1">
    <source>
        <dbReference type="ARBA" id="ARBA00012513"/>
    </source>
</evidence>
<dbReference type="VEuPathDB" id="PlasmoDB:PRCDC_0900800"/>
<evidence type="ECO:0000313" key="12">
    <source>
        <dbReference type="EMBL" id="KYN98312.1"/>
    </source>
</evidence>
<keyword evidence="10" id="KW-0732">Signal</keyword>
<dbReference type="PANTHER" id="PTHR24343:SF466">
    <property type="entry name" value="AMP-ACTIVATED PROTEIN KINASE ALPHA SUBUNIT, ISOFORM A"/>
    <property type="match status" value="1"/>
</dbReference>
<dbReference type="GO" id="GO:0004674">
    <property type="term" value="F:protein serine/threonine kinase activity"/>
    <property type="evidence" value="ECO:0007669"/>
    <property type="project" value="UniProtKB-KW"/>
</dbReference>
<protein>
    <recommendedName>
        <fullName evidence="1">non-specific serine/threonine protein kinase</fullName>
        <ecNumber evidence="1">2.7.11.1</ecNumber>
    </recommendedName>
</protein>
<dbReference type="EC" id="2.7.11.1" evidence="1"/>
<dbReference type="VEuPathDB" id="PlasmoDB:PRG01_0910100"/>
<dbReference type="SUPFAM" id="SSF56112">
    <property type="entry name" value="Protein kinase-like (PK-like)"/>
    <property type="match status" value="1"/>
</dbReference>
<dbReference type="KEGG" id="prei:PRSY57_0900800"/>
<dbReference type="Pfam" id="PF00069">
    <property type="entry name" value="Pkinase"/>
    <property type="match status" value="1"/>
</dbReference>
<dbReference type="InterPro" id="IPR011009">
    <property type="entry name" value="Kinase-like_dom_sf"/>
</dbReference>
<evidence type="ECO:0000256" key="5">
    <source>
        <dbReference type="ARBA" id="ARBA00022777"/>
    </source>
</evidence>
<evidence type="ECO:0000259" key="11">
    <source>
        <dbReference type="PROSITE" id="PS50011"/>
    </source>
</evidence>
<evidence type="ECO:0000256" key="10">
    <source>
        <dbReference type="SAM" id="SignalP"/>
    </source>
</evidence>
<dbReference type="InterPro" id="IPR000719">
    <property type="entry name" value="Prot_kinase_dom"/>
</dbReference>
<keyword evidence="2 12" id="KW-0723">Serine/threonine-protein kinase</keyword>
<dbReference type="EMBL" id="LVLA01000010">
    <property type="protein sequence ID" value="KYN98312.1"/>
    <property type="molecule type" value="Genomic_DNA"/>
</dbReference>
<comment type="caution">
    <text evidence="12">The sequence shown here is derived from an EMBL/GenBank/DDBJ whole genome shotgun (WGS) entry which is preliminary data.</text>
</comment>
<feature type="signal peptide" evidence="10">
    <location>
        <begin position="1"/>
        <end position="20"/>
    </location>
</feature>
<dbReference type="GO" id="GO:0005524">
    <property type="term" value="F:ATP binding"/>
    <property type="evidence" value="ECO:0007669"/>
    <property type="project" value="UniProtKB-KW"/>
</dbReference>
<evidence type="ECO:0000256" key="4">
    <source>
        <dbReference type="ARBA" id="ARBA00022741"/>
    </source>
</evidence>